<evidence type="ECO:0000313" key="2">
    <source>
        <dbReference type="Proteomes" id="UP001205185"/>
    </source>
</evidence>
<protein>
    <submittedName>
        <fullName evidence="1">Uncharacterized protein</fullName>
    </submittedName>
</protein>
<proteinExistence type="predicted"/>
<dbReference type="Proteomes" id="UP001205185">
    <property type="component" value="Unassembled WGS sequence"/>
</dbReference>
<dbReference type="EMBL" id="JAMTCO010000008">
    <property type="protein sequence ID" value="MCP2271110.1"/>
    <property type="molecule type" value="Genomic_DNA"/>
</dbReference>
<reference evidence="1 2" key="1">
    <citation type="submission" date="2022-06" db="EMBL/GenBank/DDBJ databases">
        <title>Genomic Encyclopedia of Archaeal and Bacterial Type Strains, Phase II (KMG-II): from individual species to whole genera.</title>
        <authorList>
            <person name="Goeker M."/>
        </authorList>
    </citation>
    <scope>NUCLEOTIDE SEQUENCE [LARGE SCALE GENOMIC DNA]</scope>
    <source>
        <strain evidence="1 2">DSM 44255</strain>
    </source>
</reference>
<accession>A0ABT1IER7</accession>
<keyword evidence="2" id="KW-1185">Reference proteome</keyword>
<evidence type="ECO:0000313" key="1">
    <source>
        <dbReference type="EMBL" id="MCP2271110.1"/>
    </source>
</evidence>
<sequence>MPTHSASDGQPITFDRDFRVWRYGAAHAELELRTVPDADQDTIVLRFHHVVGVKLRTAYRPLEISVAEPVAAAEMAQFCAVTPKWRDRLHFLTLTSQTGDGFVVCGSYTATAYPPGSDVDDRAAPGSRLILGSGTR</sequence>
<comment type="caution">
    <text evidence="1">The sequence shown here is derived from an EMBL/GenBank/DDBJ whole genome shotgun (WGS) entry which is preliminary data.</text>
</comment>
<organism evidence="1 2">
    <name type="scientific">Actinokineospora diospyrosa</name>
    <dbReference type="NCBI Taxonomy" id="103728"/>
    <lineage>
        <taxon>Bacteria</taxon>
        <taxon>Bacillati</taxon>
        <taxon>Actinomycetota</taxon>
        <taxon>Actinomycetes</taxon>
        <taxon>Pseudonocardiales</taxon>
        <taxon>Pseudonocardiaceae</taxon>
        <taxon>Actinokineospora</taxon>
    </lineage>
</organism>
<name>A0ABT1IER7_9PSEU</name>
<gene>
    <name evidence="1" type="ORF">LV75_003622</name>
</gene>
<dbReference type="RefSeq" id="WP_253888060.1">
    <property type="nucleotide sequence ID" value="NZ_BAAAVB010000014.1"/>
</dbReference>